<dbReference type="RefSeq" id="WP_133475005.1">
    <property type="nucleotide sequence ID" value="NZ_SNWP01000011.1"/>
</dbReference>
<keyword evidence="3" id="KW-1185">Reference proteome</keyword>
<comment type="caution">
    <text evidence="2">The sequence shown here is derived from an EMBL/GenBank/DDBJ whole genome shotgun (WGS) entry which is preliminary data.</text>
</comment>
<sequence>MKNVIIYLVCIFMGSQVAAQQTKPLQWMLGVWKISTPQGMVIEIWEQKDDSTLKGRSVFVKPNKDTLPQENIEMAFRNGEWYYIPTVANQNEGKPVSFKVIFLRANEFVSENPAHDFPQRIVYRRIKQNMYASIEGRKNGRYNKQNFDFITE</sequence>
<reference evidence="2 3" key="1">
    <citation type="submission" date="2019-03" db="EMBL/GenBank/DDBJ databases">
        <title>Genomic Encyclopedia of Archaeal and Bacterial Type Strains, Phase II (KMG-II): from individual species to whole genera.</title>
        <authorList>
            <person name="Goeker M."/>
        </authorList>
    </citation>
    <scope>NUCLEOTIDE SEQUENCE [LARGE SCALE GENOMIC DNA]</scope>
    <source>
        <strain evidence="2 3">DSM 28323</strain>
    </source>
</reference>
<feature type="domain" description="DUF6265" evidence="1">
    <location>
        <begin position="26"/>
        <end position="132"/>
    </location>
</feature>
<gene>
    <name evidence="2" type="ORF">BC659_2462</name>
</gene>
<dbReference type="Proteomes" id="UP000295741">
    <property type="component" value="Unassembled WGS sequence"/>
</dbReference>
<dbReference type="AlphaFoldDB" id="A0A4R6IWP6"/>
<dbReference type="EMBL" id="SNWP01000011">
    <property type="protein sequence ID" value="TDO27143.1"/>
    <property type="molecule type" value="Genomic_DNA"/>
</dbReference>
<evidence type="ECO:0000259" key="1">
    <source>
        <dbReference type="Pfam" id="PF19780"/>
    </source>
</evidence>
<protein>
    <recommendedName>
        <fullName evidence="1">DUF6265 domain-containing protein</fullName>
    </recommendedName>
</protein>
<dbReference type="Pfam" id="PF19780">
    <property type="entry name" value="DUF6265"/>
    <property type="match status" value="1"/>
</dbReference>
<evidence type="ECO:0000313" key="3">
    <source>
        <dbReference type="Proteomes" id="UP000295741"/>
    </source>
</evidence>
<organism evidence="2 3">
    <name type="scientific">Sediminibacterium goheungense</name>
    <dbReference type="NCBI Taxonomy" id="1086393"/>
    <lineage>
        <taxon>Bacteria</taxon>
        <taxon>Pseudomonadati</taxon>
        <taxon>Bacteroidota</taxon>
        <taxon>Chitinophagia</taxon>
        <taxon>Chitinophagales</taxon>
        <taxon>Chitinophagaceae</taxon>
        <taxon>Sediminibacterium</taxon>
    </lineage>
</organism>
<name>A0A4R6IWP6_9BACT</name>
<accession>A0A4R6IWP6</accession>
<proteinExistence type="predicted"/>
<dbReference type="InterPro" id="IPR046232">
    <property type="entry name" value="DUF6265"/>
</dbReference>
<evidence type="ECO:0000313" key="2">
    <source>
        <dbReference type="EMBL" id="TDO27143.1"/>
    </source>
</evidence>
<dbReference type="OrthoDB" id="5382295at2"/>